<keyword evidence="4" id="KW-0479">Metal-binding</keyword>
<evidence type="ECO:0000256" key="8">
    <source>
        <dbReference type="ARBA" id="ARBA00065985"/>
    </source>
</evidence>
<evidence type="ECO:0000256" key="1">
    <source>
        <dbReference type="ARBA" id="ARBA00001946"/>
    </source>
</evidence>
<dbReference type="RefSeq" id="WP_093071538.1">
    <property type="nucleotide sequence ID" value="NZ_FOGV01000001.1"/>
</dbReference>
<evidence type="ECO:0000256" key="7">
    <source>
        <dbReference type="ARBA" id="ARBA00055604"/>
    </source>
</evidence>
<dbReference type="OrthoDB" id="9805316at2"/>
<dbReference type="GO" id="GO:0046872">
    <property type="term" value="F:metal ion binding"/>
    <property type="evidence" value="ECO:0007669"/>
    <property type="project" value="UniProtKB-KW"/>
</dbReference>
<dbReference type="STRING" id="1464123.SAMN05444126_10167"/>
<name>A0A1H9P4J9_9BACI</name>
<dbReference type="InterPro" id="IPR014119">
    <property type="entry name" value="GerC3_HepT"/>
</dbReference>
<dbReference type="Pfam" id="PF00348">
    <property type="entry name" value="polyprenyl_synt"/>
    <property type="match status" value="1"/>
</dbReference>
<accession>A0A1H9P4J9</accession>
<dbReference type="CDD" id="cd00685">
    <property type="entry name" value="Trans_IPPS_HT"/>
    <property type="match status" value="1"/>
</dbReference>
<gene>
    <name evidence="12" type="ORF">SAMN05444126_10167</name>
</gene>
<evidence type="ECO:0000313" key="13">
    <source>
        <dbReference type="Proteomes" id="UP000199318"/>
    </source>
</evidence>
<evidence type="ECO:0000256" key="6">
    <source>
        <dbReference type="ARBA" id="ARBA00050780"/>
    </source>
</evidence>
<evidence type="ECO:0000256" key="4">
    <source>
        <dbReference type="ARBA" id="ARBA00022723"/>
    </source>
</evidence>
<dbReference type="PANTHER" id="PTHR12001">
    <property type="entry name" value="GERANYLGERANYL PYROPHOSPHATE SYNTHASE"/>
    <property type="match status" value="1"/>
</dbReference>
<dbReference type="FunFam" id="1.10.600.10:FF:000014">
    <property type="entry name" value="Heptaprenyl diphosphate synthase component II"/>
    <property type="match status" value="1"/>
</dbReference>
<keyword evidence="3 11" id="KW-0808">Transferase</keyword>
<evidence type="ECO:0000256" key="5">
    <source>
        <dbReference type="ARBA" id="ARBA00022842"/>
    </source>
</evidence>
<evidence type="ECO:0000256" key="10">
    <source>
        <dbReference type="ARBA" id="ARBA00070472"/>
    </source>
</evidence>
<comment type="cofactor">
    <cofactor evidence="1">
        <name>Mg(2+)</name>
        <dbReference type="ChEBI" id="CHEBI:18420"/>
    </cofactor>
</comment>
<dbReference type="Gene3D" id="1.10.600.10">
    <property type="entry name" value="Farnesyl Diphosphate Synthase"/>
    <property type="match status" value="1"/>
</dbReference>
<dbReference type="AlphaFoldDB" id="A0A1H9P4J9"/>
<comment type="caution">
    <text evidence="12">The sequence shown here is derived from an EMBL/GenBank/DDBJ whole genome shotgun (WGS) entry which is preliminary data.</text>
</comment>
<comment type="subunit">
    <text evidence="8">Heterodimer of component I and II.</text>
</comment>
<dbReference type="InterPro" id="IPR033749">
    <property type="entry name" value="Polyprenyl_synt_CS"/>
</dbReference>
<dbReference type="Proteomes" id="UP000199318">
    <property type="component" value="Unassembled WGS sequence"/>
</dbReference>
<keyword evidence="13" id="KW-1185">Reference proteome</keyword>
<dbReference type="EMBL" id="FOGV01000001">
    <property type="protein sequence ID" value="SER42523.1"/>
    <property type="molecule type" value="Genomic_DNA"/>
</dbReference>
<dbReference type="NCBIfam" id="TIGR02748">
    <property type="entry name" value="GerC3_HepT"/>
    <property type="match status" value="1"/>
</dbReference>
<protein>
    <recommendedName>
        <fullName evidence="10">Heptaprenyl diphosphate synthase component 2</fullName>
        <ecNumber evidence="9">2.5.1.30</ecNumber>
    </recommendedName>
</protein>
<dbReference type="InterPro" id="IPR008949">
    <property type="entry name" value="Isoprenoid_synthase_dom_sf"/>
</dbReference>
<reference evidence="13" key="1">
    <citation type="submission" date="2016-10" db="EMBL/GenBank/DDBJ databases">
        <authorList>
            <person name="de Groot N.N."/>
        </authorList>
    </citation>
    <scope>NUCLEOTIDE SEQUENCE [LARGE SCALE GENOMIC DNA]</scope>
    <source>
        <strain evidence="13">10nlg</strain>
    </source>
</reference>
<evidence type="ECO:0000256" key="9">
    <source>
        <dbReference type="ARBA" id="ARBA00066444"/>
    </source>
</evidence>
<keyword evidence="5" id="KW-0460">Magnesium</keyword>
<dbReference type="GO" id="GO:0008299">
    <property type="term" value="P:isoprenoid biosynthetic process"/>
    <property type="evidence" value="ECO:0007669"/>
    <property type="project" value="InterPro"/>
</dbReference>
<evidence type="ECO:0000256" key="3">
    <source>
        <dbReference type="ARBA" id="ARBA00022679"/>
    </source>
</evidence>
<dbReference type="GO" id="GO:0000010">
    <property type="term" value="F:heptaprenyl diphosphate synthase activity"/>
    <property type="evidence" value="ECO:0007669"/>
    <property type="project" value="UniProtKB-EC"/>
</dbReference>
<evidence type="ECO:0000256" key="2">
    <source>
        <dbReference type="ARBA" id="ARBA00006706"/>
    </source>
</evidence>
<proteinExistence type="inferred from homology"/>
<dbReference type="SFLD" id="SFLDS00005">
    <property type="entry name" value="Isoprenoid_Synthase_Type_I"/>
    <property type="match status" value="1"/>
</dbReference>
<evidence type="ECO:0000256" key="11">
    <source>
        <dbReference type="RuleBase" id="RU004466"/>
    </source>
</evidence>
<dbReference type="PROSITE" id="PS00723">
    <property type="entry name" value="POLYPRENYL_SYNTHASE_1"/>
    <property type="match status" value="1"/>
</dbReference>
<dbReference type="EC" id="2.5.1.30" evidence="9"/>
<comment type="function">
    <text evidence="7">Supplies heptaprenyl diphosphate, the precursor for the side chain of the isoprenoid quinone menaquinone-7 (MQ-7).</text>
</comment>
<organism evidence="12 13">
    <name type="scientific">Salisediminibacterium halotolerans</name>
    <dbReference type="NCBI Taxonomy" id="517425"/>
    <lineage>
        <taxon>Bacteria</taxon>
        <taxon>Bacillati</taxon>
        <taxon>Bacillota</taxon>
        <taxon>Bacilli</taxon>
        <taxon>Bacillales</taxon>
        <taxon>Bacillaceae</taxon>
        <taxon>Salisediminibacterium</taxon>
    </lineage>
</organism>
<dbReference type="PANTHER" id="PTHR12001:SF69">
    <property type="entry name" value="ALL TRANS-POLYPRENYL-DIPHOSPHATE SYNTHASE PDSS1"/>
    <property type="match status" value="1"/>
</dbReference>
<dbReference type="InterPro" id="IPR000092">
    <property type="entry name" value="Polyprenyl_synt"/>
</dbReference>
<comment type="catalytic activity">
    <reaction evidence="6">
        <text>4 isopentenyl diphosphate + (2E,6E)-farnesyl diphosphate = all-trans-heptaprenyl diphosphate + 4 diphosphate</text>
        <dbReference type="Rhea" id="RHEA:27794"/>
        <dbReference type="ChEBI" id="CHEBI:33019"/>
        <dbReference type="ChEBI" id="CHEBI:58206"/>
        <dbReference type="ChEBI" id="CHEBI:128769"/>
        <dbReference type="ChEBI" id="CHEBI:175763"/>
        <dbReference type="EC" id="2.5.1.30"/>
    </reaction>
</comment>
<evidence type="ECO:0000313" key="12">
    <source>
        <dbReference type="EMBL" id="SER42523.1"/>
    </source>
</evidence>
<dbReference type="SUPFAM" id="SSF48576">
    <property type="entry name" value="Terpenoid synthases"/>
    <property type="match status" value="1"/>
</dbReference>
<sequence length="323" mass="36518">MKLSDIYWYLKQDISKIEKEIEKTIDAEHAILQEASSHLLKAGGKRIRPVFVLLSAQFGTYDIERIKHVAVPLELIHMGSLVHDDVIDDASVRRGEETIKAKWDNRIAMYTGDYIFAKAIEIAAAETNIALHQTLSEAMVEMAIGEVEQIKDQYNWNQNMRMYLRRIRRKTALLIAVSCELGALVAEASEQDRINLKKYGYYTGMAFQITDDILDFVGTEKELGKPAGSDLQQGNLTLPALYAMHQDEQLYEDISAYLQSGGDKLMDMPGVIRRIRASGGIDFSKKLADRYLAKAHDALAPLESNRAKRALTEIAEYIGERKF</sequence>
<comment type="similarity">
    <text evidence="2 11">Belongs to the FPP/GGPP synthase family.</text>
</comment>